<dbReference type="EMBL" id="JBANRG010000014">
    <property type="protein sequence ID" value="KAK7460804.1"/>
    <property type="molecule type" value="Genomic_DNA"/>
</dbReference>
<dbReference type="PANTHER" id="PTHR35895">
    <property type="entry name" value="CHROMOSOME 16, WHOLE GENOME SHOTGUN SEQUENCE"/>
    <property type="match status" value="1"/>
</dbReference>
<dbReference type="InterPro" id="IPR022185">
    <property type="entry name" value="DUF3712"/>
</dbReference>
<accession>A0ABR1JFG3</accession>
<dbReference type="Pfam" id="PF12505">
    <property type="entry name" value="DUF3712"/>
    <property type="match status" value="3"/>
</dbReference>
<protein>
    <submittedName>
        <fullName evidence="2">Uncharacterized protein</fullName>
    </submittedName>
</protein>
<evidence type="ECO:0000256" key="1">
    <source>
        <dbReference type="SAM" id="MobiDB-lite"/>
    </source>
</evidence>
<dbReference type="PANTHER" id="PTHR35895:SF1">
    <property type="entry name" value="LIPID-BINDING SERUM GLYCOPROTEIN C-TERMINAL DOMAIN-CONTAINING PROTEIN"/>
    <property type="match status" value="1"/>
</dbReference>
<sequence length="806" mass="85819">MSASFRLELKKPSGRCSPETYSEPEAKCGSNRDFGITLTPKSVSLKGFNGLKGGLKVETFSLPSNDPDGGITLKLAATTTSLSQVGVELSRLAFDTFASDVMIAPVATTNTVTLAPESSTLMNLTGRLVPQSSDSGLSVVSDIFNRFIHGQDSDVSVHGSGAGPSDVTWLNKGIKVLQIATVLPNRGPQSIIKSISLNQLTLDFTADTAYNPATSSDNTEASFGLPDGFDFPIDISALQQTISVSTNGQDFARLAIPKGPSTTDVDTRVIHLGFNNVPFAVSDGQQGTFNQFLAATTTTKSQTLGLSGSADADANTAVGLLVLKDISFSVDSTISGLNGLNEKPVTVNDLDINHGFPDFLLIKVNTALFNPSNLTIGTGDVSFTLQYQNTAIGEADLSDMVIKPGNQTYPTDVHYAPQGGAVAVGRQLLENVLQGVDVDTTISGSTDSTPIESLKTALSQIVLSPVTIPALHQSLIKAVSITFPEDIVQTGLAQTSFTLDNPFTASINLLKQPYVVFILYFARFYLIVVGSQVDQSALFLIGAVAGPVAQHLVDQSELNRLGTSLGFDLALHGSLTNTGPLDASIEFTEPVVVNWQGNNIATIELPAICAAADDGVPNYSTNTHLAITDNDKFTEFAIFLLRNEDFEWTISTDKLRVTALDTIFENVSLQKSVSFKAFGGLPGVAISNFQQLPSDDPAGGIHIETDSQIPSPALWRYRARSDLDAVGELFSKYLVVENQTLQVIGQSVQPPGSSGTVGWLTTAIQSLTLQVILPGQSFKIGVTTKSSLAFYFNDYHLMSVAESYRR</sequence>
<dbReference type="Proteomes" id="UP001498398">
    <property type="component" value="Unassembled WGS sequence"/>
</dbReference>
<gene>
    <name evidence="2" type="ORF">VKT23_008733</name>
</gene>
<evidence type="ECO:0000313" key="2">
    <source>
        <dbReference type="EMBL" id="KAK7460804.1"/>
    </source>
</evidence>
<name>A0ABR1JFG3_9AGAR</name>
<evidence type="ECO:0000313" key="3">
    <source>
        <dbReference type="Proteomes" id="UP001498398"/>
    </source>
</evidence>
<feature type="region of interest" description="Disordered" evidence="1">
    <location>
        <begin position="1"/>
        <end position="22"/>
    </location>
</feature>
<dbReference type="InterPro" id="IPR046368">
    <property type="entry name" value="Tag1"/>
</dbReference>
<organism evidence="2 3">
    <name type="scientific">Marasmiellus scandens</name>
    <dbReference type="NCBI Taxonomy" id="2682957"/>
    <lineage>
        <taxon>Eukaryota</taxon>
        <taxon>Fungi</taxon>
        <taxon>Dikarya</taxon>
        <taxon>Basidiomycota</taxon>
        <taxon>Agaricomycotina</taxon>
        <taxon>Agaricomycetes</taxon>
        <taxon>Agaricomycetidae</taxon>
        <taxon>Agaricales</taxon>
        <taxon>Marasmiineae</taxon>
        <taxon>Omphalotaceae</taxon>
        <taxon>Marasmiellus</taxon>
    </lineage>
</organism>
<keyword evidence="3" id="KW-1185">Reference proteome</keyword>
<proteinExistence type="predicted"/>
<reference evidence="2 3" key="1">
    <citation type="submission" date="2024-01" db="EMBL/GenBank/DDBJ databases">
        <title>A draft genome for the cacao thread blight pathogen Marasmiellus scandens.</title>
        <authorList>
            <person name="Baruah I.K."/>
            <person name="Leung J."/>
            <person name="Bukari Y."/>
            <person name="Amoako-Attah I."/>
            <person name="Meinhardt L.W."/>
            <person name="Bailey B.A."/>
            <person name="Cohen S.P."/>
        </authorList>
    </citation>
    <scope>NUCLEOTIDE SEQUENCE [LARGE SCALE GENOMIC DNA]</scope>
    <source>
        <strain evidence="2 3">GH-19</strain>
    </source>
</reference>
<comment type="caution">
    <text evidence="2">The sequence shown here is derived from an EMBL/GenBank/DDBJ whole genome shotgun (WGS) entry which is preliminary data.</text>
</comment>